<evidence type="ECO:0000313" key="3">
    <source>
        <dbReference type="EMBL" id="CAE4647577.1"/>
    </source>
</evidence>
<evidence type="ECO:0000256" key="1">
    <source>
        <dbReference type="SAM" id="MobiDB-lite"/>
    </source>
</evidence>
<feature type="region of interest" description="Disordered" evidence="1">
    <location>
        <begin position="130"/>
        <end position="215"/>
    </location>
</feature>
<name>A0A6V2MIQ9_9STRA</name>
<dbReference type="AlphaFoldDB" id="A0A6V2MIQ9"/>
<dbReference type="InterPro" id="IPR001870">
    <property type="entry name" value="B30.2/SPRY"/>
</dbReference>
<dbReference type="InterPro" id="IPR013320">
    <property type="entry name" value="ConA-like_dom_sf"/>
</dbReference>
<dbReference type="Pfam" id="PF00622">
    <property type="entry name" value="SPRY"/>
    <property type="match status" value="1"/>
</dbReference>
<dbReference type="PROSITE" id="PS50188">
    <property type="entry name" value="B302_SPRY"/>
    <property type="match status" value="1"/>
</dbReference>
<evidence type="ECO:0000259" key="2">
    <source>
        <dbReference type="PROSITE" id="PS50188"/>
    </source>
</evidence>
<dbReference type="CDD" id="cd12885">
    <property type="entry name" value="SPRY_RanBP_like"/>
    <property type="match status" value="1"/>
</dbReference>
<feature type="domain" description="B30.2/SPRY" evidence="2">
    <location>
        <begin position="229"/>
        <end position="423"/>
    </location>
</feature>
<reference evidence="4" key="1">
    <citation type="submission" date="2021-01" db="EMBL/GenBank/DDBJ databases">
        <authorList>
            <person name="Corre E."/>
            <person name="Pelletier E."/>
            <person name="Niang G."/>
            <person name="Scheremetjew M."/>
            <person name="Finn R."/>
            <person name="Kale V."/>
            <person name="Holt S."/>
            <person name="Cochrane G."/>
            <person name="Meng A."/>
            <person name="Brown T."/>
            <person name="Cohen L."/>
        </authorList>
    </citation>
    <scope>NUCLEOTIDE SEQUENCE</scope>
    <source>
        <strain evidence="4">GSO104</strain>
    </source>
</reference>
<feature type="region of interest" description="Disordered" evidence="1">
    <location>
        <begin position="287"/>
        <end position="310"/>
    </location>
</feature>
<dbReference type="PANTHER" id="PTHR12864">
    <property type="entry name" value="RAN BINDING PROTEIN 9-RELATED"/>
    <property type="match status" value="1"/>
</dbReference>
<dbReference type="EMBL" id="HBNS01046936">
    <property type="protein sequence ID" value="CAE4647577.1"/>
    <property type="molecule type" value="Transcribed_RNA"/>
</dbReference>
<dbReference type="Gene3D" id="2.60.120.920">
    <property type="match status" value="1"/>
</dbReference>
<accession>A0A6V2MIQ9</accession>
<dbReference type="SMART" id="SM00449">
    <property type="entry name" value="SPRY"/>
    <property type="match status" value="1"/>
</dbReference>
<protein>
    <recommendedName>
        <fullName evidence="2">B30.2/SPRY domain-containing protein</fullName>
    </recommendedName>
</protein>
<feature type="compositionally biased region" description="Low complexity" evidence="1">
    <location>
        <begin position="186"/>
        <end position="204"/>
    </location>
</feature>
<sequence>MNICKRESWGSSLNIFFDSSCREENRSIKFRDDLSIPVAGVARSDVRDINLPVLLGLAANSYPSAIDPAFFQNNIGREMKYSVNRQPPQFRTYRMTCRYPCHDKENNKLGNKTLTVAQFSSRIGVGDRCIKSDQPFPRLQTNKGISKRSKRSSYIERRRNHDSSSSSRGKFPTLRGSSRSLRRGSLRSPDSNSSSLSGDSIILPHSAPSKKDLSRASTLRPFVAPRVVSEEGDTVEVDVTPSLMAYFEVTILPRQEAQEPPLIGSHSASSTSSSQAAFTDAISNLEEGNQTQNGDRNGAGDVPPPPAPRNECVVVGLSTASFDTHHNMPGWDDQSYGYHGDDGAFFHARKKMTHKHGPTFGVNDTVGCGIDYISKRIFYSWNGKFVGFAFSKLDDSILRRGLYPTVGVDTNCPLFINFGERPFAFDLAPFRKWEANVLKDGLSGLFRSSGARTR</sequence>
<dbReference type="InterPro" id="IPR003877">
    <property type="entry name" value="SPRY_dom"/>
</dbReference>
<gene>
    <name evidence="3" type="ORF">DBRI00130_LOCUS36268</name>
    <name evidence="4" type="ORF">DBRI00130_LOCUS36272</name>
</gene>
<dbReference type="EMBL" id="HBNS01046941">
    <property type="protein sequence ID" value="CAE4647584.1"/>
    <property type="molecule type" value="Transcribed_RNA"/>
</dbReference>
<dbReference type="InterPro" id="IPR043136">
    <property type="entry name" value="B30.2/SPRY_sf"/>
</dbReference>
<dbReference type="InterPro" id="IPR050618">
    <property type="entry name" value="Ubq-SigPath_Reg"/>
</dbReference>
<dbReference type="InterPro" id="IPR044736">
    <property type="entry name" value="Gid1/RanBPM/SPLA_SPRY"/>
</dbReference>
<evidence type="ECO:0000313" key="4">
    <source>
        <dbReference type="EMBL" id="CAE4647584.1"/>
    </source>
</evidence>
<proteinExistence type="predicted"/>
<organism evidence="4">
    <name type="scientific">Ditylum brightwellii</name>
    <dbReference type="NCBI Taxonomy" id="49249"/>
    <lineage>
        <taxon>Eukaryota</taxon>
        <taxon>Sar</taxon>
        <taxon>Stramenopiles</taxon>
        <taxon>Ochrophyta</taxon>
        <taxon>Bacillariophyta</taxon>
        <taxon>Mediophyceae</taxon>
        <taxon>Lithodesmiophycidae</taxon>
        <taxon>Lithodesmiales</taxon>
        <taxon>Lithodesmiaceae</taxon>
        <taxon>Ditylum</taxon>
    </lineage>
</organism>
<feature type="compositionally biased region" description="Basic and acidic residues" evidence="1">
    <location>
        <begin position="153"/>
        <end position="162"/>
    </location>
</feature>
<dbReference type="SUPFAM" id="SSF49899">
    <property type="entry name" value="Concanavalin A-like lectins/glucanases"/>
    <property type="match status" value="1"/>
</dbReference>